<evidence type="ECO:0000259" key="2">
    <source>
        <dbReference type="PROSITE" id="PS50800"/>
    </source>
</evidence>
<dbReference type="EMBL" id="CALNXI010000432">
    <property type="protein sequence ID" value="CAH3027024.1"/>
    <property type="molecule type" value="Genomic_DNA"/>
</dbReference>
<dbReference type="Gene3D" id="1.10.720.30">
    <property type="entry name" value="SAP domain"/>
    <property type="match status" value="1"/>
</dbReference>
<proteinExistence type="predicted"/>
<dbReference type="InterPro" id="IPR003034">
    <property type="entry name" value="SAP_dom"/>
</dbReference>
<feature type="region of interest" description="Disordered" evidence="1">
    <location>
        <begin position="45"/>
        <end position="65"/>
    </location>
</feature>
<feature type="domain" description="SAP" evidence="2">
    <location>
        <begin position="9"/>
        <end position="43"/>
    </location>
</feature>
<evidence type="ECO:0000256" key="1">
    <source>
        <dbReference type="SAM" id="MobiDB-lite"/>
    </source>
</evidence>
<name>A0ABN8MEX7_9CNID</name>
<dbReference type="Proteomes" id="UP001159427">
    <property type="component" value="Unassembled WGS sequence"/>
</dbReference>
<dbReference type="Pfam" id="PF02037">
    <property type="entry name" value="SAP"/>
    <property type="match status" value="1"/>
</dbReference>
<evidence type="ECO:0000313" key="4">
    <source>
        <dbReference type="EMBL" id="CAH3027025.1"/>
    </source>
</evidence>
<comment type="caution">
    <text evidence="4">The sequence shown here is derived from an EMBL/GenBank/DDBJ whole genome shotgun (WGS) entry which is preliminary data.</text>
</comment>
<sequence>MANGRVSLSSGLKVSELKDKLAELGLSTQGNKDILRERLHSFLDAGSSNEQDIHVENPPNETTMVADDTEMDDEIAPSLRTASDTDGSLANSDDSEDFDIRTKLNSNCKDIELLKSNFERLKRSTDLPANSSQVEALENEKGFKNPAQGRRSRARLAQTGANMCS</sequence>
<dbReference type="EMBL" id="CALNXI010000432">
    <property type="protein sequence ID" value="CAH3027025.1"/>
    <property type="molecule type" value="Genomic_DNA"/>
</dbReference>
<evidence type="ECO:0000313" key="3">
    <source>
        <dbReference type="EMBL" id="CAH3027024.1"/>
    </source>
</evidence>
<gene>
    <name evidence="3" type="ORF">PEVE_00030540</name>
    <name evidence="4" type="ORF">PEVE_00030541</name>
</gene>
<dbReference type="SMART" id="SM00513">
    <property type="entry name" value="SAP"/>
    <property type="match status" value="1"/>
</dbReference>
<dbReference type="SUPFAM" id="SSF68906">
    <property type="entry name" value="SAP domain"/>
    <property type="match status" value="1"/>
</dbReference>
<keyword evidence="5" id="KW-1185">Reference proteome</keyword>
<protein>
    <recommendedName>
        <fullName evidence="2">SAP domain-containing protein</fullName>
    </recommendedName>
</protein>
<dbReference type="InterPro" id="IPR036361">
    <property type="entry name" value="SAP_dom_sf"/>
</dbReference>
<evidence type="ECO:0000313" key="5">
    <source>
        <dbReference type="Proteomes" id="UP001159427"/>
    </source>
</evidence>
<accession>A0ABN8MEX7</accession>
<reference evidence="4 5" key="1">
    <citation type="submission" date="2022-05" db="EMBL/GenBank/DDBJ databases">
        <authorList>
            <consortium name="Genoscope - CEA"/>
            <person name="William W."/>
        </authorList>
    </citation>
    <scope>NUCLEOTIDE SEQUENCE [LARGE SCALE GENOMIC DNA]</scope>
</reference>
<dbReference type="PROSITE" id="PS50800">
    <property type="entry name" value="SAP"/>
    <property type="match status" value="1"/>
</dbReference>
<feature type="region of interest" description="Disordered" evidence="1">
    <location>
        <begin position="130"/>
        <end position="165"/>
    </location>
</feature>
<organism evidence="4 5">
    <name type="scientific">Porites evermanni</name>
    <dbReference type="NCBI Taxonomy" id="104178"/>
    <lineage>
        <taxon>Eukaryota</taxon>
        <taxon>Metazoa</taxon>
        <taxon>Cnidaria</taxon>
        <taxon>Anthozoa</taxon>
        <taxon>Hexacorallia</taxon>
        <taxon>Scleractinia</taxon>
        <taxon>Fungiina</taxon>
        <taxon>Poritidae</taxon>
        <taxon>Porites</taxon>
    </lineage>
</organism>